<comment type="caution">
    <text evidence="1">The sequence shown here is derived from an EMBL/GenBank/DDBJ whole genome shotgun (WGS) entry which is preliminary data.</text>
</comment>
<dbReference type="EMBL" id="BMFW01000006">
    <property type="protein sequence ID" value="GGH94635.1"/>
    <property type="molecule type" value="Genomic_DNA"/>
</dbReference>
<protein>
    <submittedName>
        <fullName evidence="1">Uncharacterized protein</fullName>
    </submittedName>
</protein>
<name>A0ABQ2ANM2_9MICC</name>
<reference evidence="2" key="1">
    <citation type="journal article" date="2019" name="Int. J. Syst. Evol. Microbiol.">
        <title>The Global Catalogue of Microorganisms (GCM) 10K type strain sequencing project: providing services to taxonomists for standard genome sequencing and annotation.</title>
        <authorList>
            <consortium name="The Broad Institute Genomics Platform"/>
            <consortium name="The Broad Institute Genome Sequencing Center for Infectious Disease"/>
            <person name="Wu L."/>
            <person name="Ma J."/>
        </authorList>
    </citation>
    <scope>NUCLEOTIDE SEQUENCE [LARGE SCALE GENOMIC DNA]</scope>
    <source>
        <strain evidence="2">CGMCC 1.12778</strain>
    </source>
</reference>
<organism evidence="1 2">
    <name type="scientific">Arthrobacter liuii</name>
    <dbReference type="NCBI Taxonomy" id="1476996"/>
    <lineage>
        <taxon>Bacteria</taxon>
        <taxon>Bacillati</taxon>
        <taxon>Actinomycetota</taxon>
        <taxon>Actinomycetes</taxon>
        <taxon>Micrococcales</taxon>
        <taxon>Micrococcaceae</taxon>
        <taxon>Arthrobacter</taxon>
    </lineage>
</organism>
<keyword evidence="2" id="KW-1185">Reference proteome</keyword>
<proteinExistence type="predicted"/>
<evidence type="ECO:0000313" key="1">
    <source>
        <dbReference type="EMBL" id="GGH94635.1"/>
    </source>
</evidence>
<sequence>MFFAVLFGLAVIQCWVNVHEWLGRKARKLNGLPKPWWEASDDEAYKWFLRYPDHRIQMTLDFFPYSVRIRKQESVS</sequence>
<dbReference type="Proteomes" id="UP000643279">
    <property type="component" value="Unassembled WGS sequence"/>
</dbReference>
<evidence type="ECO:0000313" key="2">
    <source>
        <dbReference type="Proteomes" id="UP000643279"/>
    </source>
</evidence>
<accession>A0ABQ2ANM2</accession>
<gene>
    <name evidence="1" type="ORF">GCM10007170_18290</name>
</gene>